<comment type="similarity">
    <text evidence="1">Belongs to the ABC transporter superfamily.</text>
</comment>
<keyword evidence="2" id="KW-0813">Transport</keyword>
<dbReference type="Pfam" id="PF00005">
    <property type="entry name" value="ABC_tran"/>
    <property type="match status" value="1"/>
</dbReference>
<evidence type="ECO:0000313" key="7">
    <source>
        <dbReference type="Proteomes" id="UP000295601"/>
    </source>
</evidence>
<dbReference type="GO" id="GO:0016887">
    <property type="term" value="F:ATP hydrolysis activity"/>
    <property type="evidence" value="ECO:0007669"/>
    <property type="project" value="InterPro"/>
</dbReference>
<organism evidence="6 7">
    <name type="scientific">Leucobacter luti</name>
    <dbReference type="NCBI Taxonomy" id="340320"/>
    <lineage>
        <taxon>Bacteria</taxon>
        <taxon>Bacillati</taxon>
        <taxon>Actinomycetota</taxon>
        <taxon>Actinomycetes</taxon>
        <taxon>Micrococcales</taxon>
        <taxon>Microbacteriaceae</taxon>
        <taxon>Leucobacter</taxon>
    </lineage>
</organism>
<dbReference type="PROSITE" id="PS50893">
    <property type="entry name" value="ABC_TRANSPORTER_2"/>
    <property type="match status" value="1"/>
</dbReference>
<reference evidence="6 7" key="1">
    <citation type="submission" date="2019-03" db="EMBL/GenBank/DDBJ databases">
        <title>Genomic analyses of the natural microbiome of Caenorhabditis elegans.</title>
        <authorList>
            <person name="Samuel B."/>
        </authorList>
    </citation>
    <scope>NUCLEOTIDE SEQUENCE [LARGE SCALE GENOMIC DNA]</scope>
    <source>
        <strain evidence="6 7">JUb18</strain>
    </source>
</reference>
<gene>
    <name evidence="6" type="ORF">EDF62_1967</name>
</gene>
<name>A0A4R6RWE2_9MICO</name>
<dbReference type="AlphaFoldDB" id="A0A4R6RWE2"/>
<dbReference type="InterPro" id="IPR003439">
    <property type="entry name" value="ABC_transporter-like_ATP-bd"/>
</dbReference>
<dbReference type="InterPro" id="IPR017871">
    <property type="entry name" value="ABC_transporter-like_CS"/>
</dbReference>
<dbReference type="Gene3D" id="3.40.50.300">
    <property type="entry name" value="P-loop containing nucleotide triphosphate hydrolases"/>
    <property type="match status" value="1"/>
</dbReference>
<dbReference type="EMBL" id="SNYA01000005">
    <property type="protein sequence ID" value="TDP91352.1"/>
    <property type="molecule type" value="Genomic_DNA"/>
</dbReference>
<feature type="domain" description="ABC transporter" evidence="5">
    <location>
        <begin position="6"/>
        <end position="237"/>
    </location>
</feature>
<dbReference type="PROSITE" id="PS00211">
    <property type="entry name" value="ABC_TRANSPORTER_1"/>
    <property type="match status" value="1"/>
</dbReference>
<dbReference type="RefSeq" id="WP_133616870.1">
    <property type="nucleotide sequence ID" value="NZ_SNYA01000005.1"/>
</dbReference>
<evidence type="ECO:0000256" key="4">
    <source>
        <dbReference type="ARBA" id="ARBA00022840"/>
    </source>
</evidence>
<dbReference type="SUPFAM" id="SSF52540">
    <property type="entry name" value="P-loop containing nucleoside triphosphate hydrolases"/>
    <property type="match status" value="1"/>
</dbReference>
<protein>
    <submittedName>
        <fullName evidence="6">ABC-2 type transport system ATP-binding protein</fullName>
    </submittedName>
</protein>
<comment type="caution">
    <text evidence="6">The sequence shown here is derived from an EMBL/GenBank/DDBJ whole genome shotgun (WGS) entry which is preliminary data.</text>
</comment>
<dbReference type="Proteomes" id="UP000295601">
    <property type="component" value="Unassembled WGS sequence"/>
</dbReference>
<evidence type="ECO:0000256" key="2">
    <source>
        <dbReference type="ARBA" id="ARBA00022448"/>
    </source>
</evidence>
<evidence type="ECO:0000256" key="1">
    <source>
        <dbReference type="ARBA" id="ARBA00005417"/>
    </source>
</evidence>
<dbReference type="InterPro" id="IPR027417">
    <property type="entry name" value="P-loop_NTPase"/>
</dbReference>
<dbReference type="SMART" id="SM00382">
    <property type="entry name" value="AAA"/>
    <property type="match status" value="1"/>
</dbReference>
<evidence type="ECO:0000259" key="5">
    <source>
        <dbReference type="PROSITE" id="PS50893"/>
    </source>
</evidence>
<keyword evidence="4 6" id="KW-0067">ATP-binding</keyword>
<dbReference type="PANTHER" id="PTHR43335:SF11">
    <property type="entry name" value="ABC TRANSPORTER RELATED"/>
    <property type="match status" value="1"/>
</dbReference>
<dbReference type="GO" id="GO:0005524">
    <property type="term" value="F:ATP binding"/>
    <property type="evidence" value="ECO:0007669"/>
    <property type="project" value="UniProtKB-KW"/>
</dbReference>
<dbReference type="InterPro" id="IPR003593">
    <property type="entry name" value="AAA+_ATPase"/>
</dbReference>
<keyword evidence="3" id="KW-0547">Nucleotide-binding</keyword>
<proteinExistence type="inferred from homology"/>
<sequence>MTQTTVTADHLTKRFGDHEAVSALSFSVTPGRAFGLLGPNGSGKTTTIRLLNGLLTPDSGTVTLFGEQMTPRNADALRQRIGVQTDTNLYDTLSARENLRTWGALYGIDGRSLDSRVDEVLHTFGLTGRADSLVGEFSKGMRQKIAIGRAIIHKPDLLFLDEPTAGLDPEAAAELIDYLKQMIQTLNTTLVISTHQLAGLESLCDDIGIIAQGRLLAAGPVNALLDRAWPGNRYTLSIDGDHNAARRIVAARATAVDGADGELTFHTDDEHTVSEIVAALVHEGIAVRSVIPQHPTIEDFYFTTLDKETGA</sequence>
<dbReference type="PANTHER" id="PTHR43335">
    <property type="entry name" value="ABC TRANSPORTER, ATP-BINDING PROTEIN"/>
    <property type="match status" value="1"/>
</dbReference>
<keyword evidence="7" id="KW-1185">Reference proteome</keyword>
<accession>A0A4R6RWE2</accession>
<evidence type="ECO:0000256" key="3">
    <source>
        <dbReference type="ARBA" id="ARBA00022741"/>
    </source>
</evidence>
<evidence type="ECO:0000313" key="6">
    <source>
        <dbReference type="EMBL" id="TDP91352.1"/>
    </source>
</evidence>
<dbReference type="OrthoDB" id="9804819at2"/>